<comment type="caution">
    <text evidence="7">The sequence shown here is derived from an EMBL/GenBank/DDBJ whole genome shotgun (WGS) entry which is preliminary data.</text>
</comment>
<feature type="domain" description="Translocation and assembly module TamB C-terminal" evidence="6">
    <location>
        <begin position="1102"/>
        <end position="1454"/>
    </location>
</feature>
<evidence type="ECO:0000256" key="2">
    <source>
        <dbReference type="ARBA" id="ARBA00022692"/>
    </source>
</evidence>
<keyword evidence="2" id="KW-0812">Transmembrane</keyword>
<accession>A0A562T8M8</accession>
<evidence type="ECO:0000256" key="3">
    <source>
        <dbReference type="ARBA" id="ARBA00022989"/>
    </source>
</evidence>
<gene>
    <name evidence="7" type="ORF">JM93_01798</name>
</gene>
<comment type="subcellular location">
    <subcellularLocation>
        <location evidence="1">Membrane</location>
        <topology evidence="1">Single-pass membrane protein</topology>
    </subcellularLocation>
</comment>
<dbReference type="Pfam" id="PF04357">
    <property type="entry name" value="TamB"/>
    <property type="match status" value="1"/>
</dbReference>
<evidence type="ECO:0000256" key="5">
    <source>
        <dbReference type="SAM" id="MobiDB-lite"/>
    </source>
</evidence>
<dbReference type="Proteomes" id="UP000320593">
    <property type="component" value="Unassembled WGS sequence"/>
</dbReference>
<dbReference type="EMBL" id="VLLF01000003">
    <property type="protein sequence ID" value="TWI89594.1"/>
    <property type="molecule type" value="Genomic_DNA"/>
</dbReference>
<protein>
    <submittedName>
        <fullName evidence="7">Autotransporter secretion inner membrane protein TamB</fullName>
    </submittedName>
</protein>
<dbReference type="RefSeq" id="WP_145342349.1">
    <property type="nucleotide sequence ID" value="NZ_SMLY01000066.1"/>
</dbReference>
<keyword evidence="3" id="KW-1133">Transmembrane helix</keyword>
<organism evidence="7 8">
    <name type="scientific">Roseibium hamelinense</name>
    <dbReference type="NCBI Taxonomy" id="150831"/>
    <lineage>
        <taxon>Bacteria</taxon>
        <taxon>Pseudomonadati</taxon>
        <taxon>Pseudomonadota</taxon>
        <taxon>Alphaproteobacteria</taxon>
        <taxon>Hyphomicrobiales</taxon>
        <taxon>Stappiaceae</taxon>
        <taxon>Roseibium</taxon>
    </lineage>
</organism>
<keyword evidence="8" id="KW-1185">Reference proteome</keyword>
<dbReference type="GO" id="GO:0005886">
    <property type="term" value="C:plasma membrane"/>
    <property type="evidence" value="ECO:0007669"/>
    <property type="project" value="InterPro"/>
</dbReference>
<dbReference type="GO" id="GO:0009306">
    <property type="term" value="P:protein secretion"/>
    <property type="evidence" value="ECO:0007669"/>
    <property type="project" value="InterPro"/>
</dbReference>
<dbReference type="InterPro" id="IPR007452">
    <property type="entry name" value="TamB_C"/>
</dbReference>
<evidence type="ECO:0000259" key="6">
    <source>
        <dbReference type="Pfam" id="PF04357"/>
    </source>
</evidence>
<evidence type="ECO:0000313" key="8">
    <source>
        <dbReference type="Proteomes" id="UP000320593"/>
    </source>
</evidence>
<evidence type="ECO:0000256" key="4">
    <source>
        <dbReference type="ARBA" id="ARBA00023136"/>
    </source>
</evidence>
<sequence>MTYLKRFFRSLMWLVLIALALPSAVIAFLQFPVGQTFVSSLISSLASSEQQKIELTGLKLSFGLDVELESLTLADARGTWLEVDNAALAWAPLELLGRRVHVERLVADSIRLDRTPDAVPSDAPVEPETTGSGGFSMPFGLAVQIDRISVPEIDLGAPVIGTEIALAVNAAGSVDPSPLTLTTDLDVTRIDGVAGEITTTIAFVPDAETLRFDIRVQEPRGGLVARLAGIQDLPALDIELKGDGPLNDWATDLRIALDGAETASGSAKITSTEDTRRLSFDLDGQIERLAPPVASAFVLGTTDLVGNLDMTPDFVPLGGEATLSTQTVKADLKGTFNPDSQAVSANADISVSGGQGALIALDIDERRIAAGPVGLKASVSGTLENAQWSLDLTTQTLQTTEGQISGLTLNAGGTGADLQADALRVPFQVNLDINGVAMADPQLKLADGSISLRAAGRADGAAQSVSLDSSRLVTDVARLELEETTASAGSIVTSGTLTAPDLSVFSDVSGQSLEGALRSTFSADLDPSALTGTAGLSVSARDVKTGIAQADGLLLGETTLSADILLDTLDDIQVSGLQLAANGLSLTGGARKQQEAIQADLSGAFTDLSRLEPRVAGDMTFDLTASGTVETPEVGLKVNSDEILLAGTPLKTLAAVIDATVSKTEPSGSVEVSGELQGAPIKVTADLVSKDGGAVANPIDIRLASNRISGQMTVGDLARALQTLDGEIKVDAPDLSALSPLVLTDISGALSGDIIALPESSGSESLKMDLTATKVVVPGADIETLQLAASAASLTDTNSFRANVRAGDILAGSTLVKSAQLDVVPDGQGIKIDAMIALTEGGTPDGLDLSARLEQTSGGFKAALETLNGRYQELTTALAAPANLSYEGGTAKVDGLTLKLGSGQLSVAGTAGETLDMKAELKAIPLALANSVQPGLGLSGTLSGSVTASGTSADPKVVWSIQGRELTATEMRNNGLAAVSVDSNGTLSGTQITQKTVLDGGGGLGMTASGSIDIAAPGRLNIDLNGNAPLAALRRQFTQAGIRGEGAVSVAGKVTGSFSKPAYSLTVTPNGVRITSLNTGLTVQNVTGSVAVNQDGVSINQINGAVSSGGTLSANGTIGLGQGMPANINTKLNRVKYVDAGLVTAEIDADISVTGNLAGTGNAAVIGGSITIQKADISIPETLPGAVSPVAVRHVNAPKAVQQQIDELGGGGDGKQAEGTSNPPRLDITLNAPGRIFIRGRGLDAELGGNLRIVGTTSDPQAIGAFELRRGQLDVLTRRLVFSRGSATFSGSLTPVIDFLATTTVSDTTINVGVAGNADDPAVSFTSAPELPQDEVLSLLLFGRSVGNLSPTQIAQLASSIAVLTGGSDSGPLADIRKSLGLDVVDVNVDGDGGPSLAVGKYVNDNIYLGVEQGTGSGSSRVQVDIELDRGLKVRGEVGADGSSKAGIFFEREY</sequence>
<dbReference type="OrthoDB" id="7784409at2"/>
<feature type="region of interest" description="Disordered" evidence="5">
    <location>
        <begin position="1207"/>
        <end position="1226"/>
    </location>
</feature>
<reference evidence="7 8" key="1">
    <citation type="submission" date="2019-07" db="EMBL/GenBank/DDBJ databases">
        <title>Genomic Encyclopedia of Archaeal and Bacterial Type Strains, Phase II (KMG-II): from individual species to whole genera.</title>
        <authorList>
            <person name="Goeker M."/>
        </authorList>
    </citation>
    <scope>NUCLEOTIDE SEQUENCE [LARGE SCALE GENOMIC DNA]</scope>
    <source>
        <strain evidence="7 8">ATCC BAA-252</strain>
    </source>
</reference>
<keyword evidence="4" id="KW-0472">Membrane</keyword>
<dbReference type="PANTHER" id="PTHR36985">
    <property type="entry name" value="TRANSLOCATION AND ASSEMBLY MODULE SUBUNIT TAMB"/>
    <property type="match status" value="1"/>
</dbReference>
<evidence type="ECO:0000313" key="7">
    <source>
        <dbReference type="EMBL" id="TWI89594.1"/>
    </source>
</evidence>
<proteinExistence type="predicted"/>
<evidence type="ECO:0000256" key="1">
    <source>
        <dbReference type="ARBA" id="ARBA00004167"/>
    </source>
</evidence>
<name>A0A562T8M8_9HYPH</name>
<dbReference type="PANTHER" id="PTHR36985:SF1">
    <property type="entry name" value="TRANSLOCATION AND ASSEMBLY MODULE SUBUNIT TAMB"/>
    <property type="match status" value="1"/>
</dbReference>